<comment type="caution">
    <text evidence="3">The sequence shown here is derived from an EMBL/GenBank/DDBJ whole genome shotgun (WGS) entry which is preliminary data.</text>
</comment>
<keyword evidence="2" id="KW-0472">Membrane</keyword>
<dbReference type="Proteomes" id="UP000290253">
    <property type="component" value="Unassembled WGS sequence"/>
</dbReference>
<evidence type="ECO:0000313" key="3">
    <source>
        <dbReference type="EMBL" id="RXS96653.1"/>
    </source>
</evidence>
<feature type="region of interest" description="Disordered" evidence="1">
    <location>
        <begin position="1"/>
        <end position="38"/>
    </location>
</feature>
<dbReference type="OrthoDB" id="9957477at2"/>
<reference evidence="3 4" key="1">
    <citation type="journal article" date="2016" name="Int. J. Syst. Evol. Microbiol.">
        <title>Acidipila dinghuensis sp. nov., an acidobacterium isolated from forest soil.</title>
        <authorList>
            <person name="Jiang Y.W."/>
            <person name="Wang J."/>
            <person name="Chen M.H."/>
            <person name="Lv Y.Y."/>
            <person name="Qiu L.H."/>
        </authorList>
    </citation>
    <scope>NUCLEOTIDE SEQUENCE [LARGE SCALE GENOMIC DNA]</scope>
    <source>
        <strain evidence="3 4">DHOF10</strain>
    </source>
</reference>
<keyword evidence="2" id="KW-1133">Transmembrane helix</keyword>
<keyword evidence="4" id="KW-1185">Reference proteome</keyword>
<evidence type="ECO:0000256" key="1">
    <source>
        <dbReference type="SAM" id="MobiDB-lite"/>
    </source>
</evidence>
<evidence type="ECO:0000313" key="4">
    <source>
        <dbReference type="Proteomes" id="UP000290253"/>
    </source>
</evidence>
<feature type="transmembrane region" description="Helical" evidence="2">
    <location>
        <begin position="48"/>
        <end position="65"/>
    </location>
</feature>
<dbReference type="RefSeq" id="WP_129206403.1">
    <property type="nucleotide sequence ID" value="NZ_BMGU01000001.1"/>
</dbReference>
<dbReference type="AlphaFoldDB" id="A0A4Q1SH47"/>
<protein>
    <submittedName>
        <fullName evidence="3">Uncharacterized protein</fullName>
    </submittedName>
</protein>
<accession>A0A4Q1SH47</accession>
<gene>
    <name evidence="3" type="ORF">ESZ00_01525</name>
</gene>
<name>A0A4Q1SH47_9BACT</name>
<dbReference type="EMBL" id="SDMK01000001">
    <property type="protein sequence ID" value="RXS96653.1"/>
    <property type="molecule type" value="Genomic_DNA"/>
</dbReference>
<proteinExistence type="predicted"/>
<evidence type="ECO:0000256" key="2">
    <source>
        <dbReference type="SAM" id="Phobius"/>
    </source>
</evidence>
<organism evidence="3 4">
    <name type="scientific">Silvibacterium dinghuense</name>
    <dbReference type="NCBI Taxonomy" id="1560006"/>
    <lineage>
        <taxon>Bacteria</taxon>
        <taxon>Pseudomonadati</taxon>
        <taxon>Acidobacteriota</taxon>
        <taxon>Terriglobia</taxon>
        <taxon>Terriglobales</taxon>
        <taxon>Acidobacteriaceae</taxon>
        <taxon>Silvibacterium</taxon>
    </lineage>
</organism>
<keyword evidence="2" id="KW-0812">Transmembrane</keyword>
<sequence>MTIDKDAEIQGENKAVEPDISTASVAAPPIQGAATQEKRTGRRIGRTLLFFAGSALFGGLAVALWERKTLAEIRKREAEDIEVELDR</sequence>